<name>A0A1Y2KB60_9PROT</name>
<accession>A0A1Y2KB60</accession>
<comment type="caution">
    <text evidence="1">The sequence shown here is derived from an EMBL/GenBank/DDBJ whole genome shotgun (WGS) entry which is preliminary data.</text>
</comment>
<keyword evidence="2" id="KW-1185">Reference proteome</keyword>
<protein>
    <submittedName>
        <fullName evidence="1">Uncharacterized protein</fullName>
    </submittedName>
</protein>
<evidence type="ECO:0000313" key="2">
    <source>
        <dbReference type="Proteomes" id="UP000194003"/>
    </source>
</evidence>
<sequence length="345" mass="37810">MEAMFEPVYHVPTKPVELAYIGFEWSDKMGPVKGPGWRPVSTESLRSLSDLHNKTADRAILALGGMPSLVPVKAGVALGGSNKREAIAQGLRIIRPRALWEIRFEPKRQYVTEALYLENFELSHKTNTKIGVGAQGTVPGTEALGSVSAMGAIGAEGGGDAGTAGQGLALAYKVQEIDTYSLEEKPDVVASLSDGQPHELIPDKLEISLKFQDVLNLPTRQWPDSQQWACLQGRQMADRINQAWLLTLRKRDADGVWRSRVTALPPTRMASDCQHVVTFDGYIDSQDGRIHRNKLVVALDNADLDHHMRPSAGFQATATFKQSSFTLKDVAPPTPVITTDLRHEP</sequence>
<proteinExistence type="predicted"/>
<reference evidence="1 2" key="1">
    <citation type="journal article" date="2016" name="BMC Genomics">
        <title>Combined genomic and structural analyses of a cultured magnetotactic bacterium reveals its niche adaptation to a dynamic environment.</title>
        <authorList>
            <person name="Araujo A.C."/>
            <person name="Morillo V."/>
            <person name="Cypriano J."/>
            <person name="Teixeira L.C."/>
            <person name="Leao P."/>
            <person name="Lyra S."/>
            <person name="Almeida L.G."/>
            <person name="Bazylinski D.A."/>
            <person name="Vasconcellos A.T."/>
            <person name="Abreu F."/>
            <person name="Lins U."/>
        </authorList>
    </citation>
    <scope>NUCLEOTIDE SEQUENCE [LARGE SCALE GENOMIC DNA]</scope>
    <source>
        <strain evidence="1 2">IT-1</strain>
    </source>
</reference>
<dbReference type="EMBL" id="LVJN01000015">
    <property type="protein sequence ID" value="OSM07164.1"/>
    <property type="molecule type" value="Genomic_DNA"/>
</dbReference>
<organism evidence="1 2">
    <name type="scientific">Magnetofaba australis IT-1</name>
    <dbReference type="NCBI Taxonomy" id="1434232"/>
    <lineage>
        <taxon>Bacteria</taxon>
        <taxon>Pseudomonadati</taxon>
        <taxon>Pseudomonadota</taxon>
        <taxon>Magnetococcia</taxon>
        <taxon>Magnetococcales</taxon>
        <taxon>Magnetococcaceae</taxon>
        <taxon>Magnetofaba</taxon>
    </lineage>
</organism>
<evidence type="ECO:0000313" key="1">
    <source>
        <dbReference type="EMBL" id="OSM07164.1"/>
    </source>
</evidence>
<dbReference type="Proteomes" id="UP000194003">
    <property type="component" value="Unassembled WGS sequence"/>
</dbReference>
<dbReference type="AlphaFoldDB" id="A0A1Y2KB60"/>
<gene>
    <name evidence="1" type="ORF">MAIT1_03916</name>
</gene>
<dbReference type="STRING" id="1434232.MAIT1_03916"/>